<protein>
    <submittedName>
        <fullName evidence="1">Small secreted protein</fullName>
    </submittedName>
</protein>
<sequence length="50" mass="5137">MSKSVIAAVCLSLFALSGCSNTVRGMKRDGVQTSNALDNATHRIAAANAN</sequence>
<gene>
    <name evidence="1" type="ORF">J2Z75_001135</name>
</gene>
<dbReference type="RefSeq" id="WP_209848988.1">
    <property type="nucleotide sequence ID" value="NZ_JAGGJV010000002.1"/>
</dbReference>
<proteinExistence type="predicted"/>
<accession>A0ABS4EI63</accession>
<organism evidence="1 2">
    <name type="scientific">Rhizobium herbae</name>
    <dbReference type="NCBI Taxonomy" id="508661"/>
    <lineage>
        <taxon>Bacteria</taxon>
        <taxon>Pseudomonadati</taxon>
        <taxon>Pseudomonadota</taxon>
        <taxon>Alphaproteobacteria</taxon>
        <taxon>Hyphomicrobiales</taxon>
        <taxon>Rhizobiaceae</taxon>
        <taxon>Rhizobium/Agrobacterium group</taxon>
        <taxon>Rhizobium</taxon>
    </lineage>
</organism>
<dbReference type="Proteomes" id="UP000823786">
    <property type="component" value="Unassembled WGS sequence"/>
</dbReference>
<name>A0ABS4EI63_9HYPH</name>
<evidence type="ECO:0000313" key="1">
    <source>
        <dbReference type="EMBL" id="MBP1857639.1"/>
    </source>
</evidence>
<dbReference type="PROSITE" id="PS51257">
    <property type="entry name" value="PROKAR_LIPOPROTEIN"/>
    <property type="match status" value="1"/>
</dbReference>
<evidence type="ECO:0000313" key="2">
    <source>
        <dbReference type="Proteomes" id="UP000823786"/>
    </source>
</evidence>
<dbReference type="EMBL" id="JAGGJV010000002">
    <property type="protein sequence ID" value="MBP1857639.1"/>
    <property type="molecule type" value="Genomic_DNA"/>
</dbReference>
<keyword evidence="2" id="KW-1185">Reference proteome</keyword>
<comment type="caution">
    <text evidence="1">The sequence shown here is derived from an EMBL/GenBank/DDBJ whole genome shotgun (WGS) entry which is preliminary data.</text>
</comment>
<reference evidence="1 2" key="1">
    <citation type="submission" date="2021-03" db="EMBL/GenBank/DDBJ databases">
        <title>Genomic Encyclopedia of Type Strains, Phase IV (KMG-IV): sequencing the most valuable type-strain genomes for metagenomic binning, comparative biology and taxonomic classification.</title>
        <authorList>
            <person name="Goeker M."/>
        </authorList>
    </citation>
    <scope>NUCLEOTIDE SEQUENCE [LARGE SCALE GENOMIC DNA]</scope>
    <source>
        <strain evidence="1 2">DSM 26427</strain>
    </source>
</reference>